<sequence>MLPIFVSDSLGWFHGYASQKVQDALLAILSSGPVPRHVAFIMDGNRRYARSKHRVVAEGHAQGFETLSKVLEICMRLGVRCVSVYAFAIENFNRSPEEVEALMALAESKLIEISKHGAMLDQHGIRLNALGRRDMLPPNVRAAVEKAEEMTRKNNKAILNICMPYASRDDIASAVQTAAEKAVESDNYDITEDDVDAYMSTSAVGSPPVDILVRTSGVKRLSDYMTWQSCEDTQIQFSSRYWPDFGLWDFVPIILDYQRKVWSSPA</sequence>
<dbReference type="Proteomes" id="UP000703269">
    <property type="component" value="Unassembled WGS sequence"/>
</dbReference>
<proteinExistence type="inferred from homology"/>
<dbReference type="GO" id="GO:0016094">
    <property type="term" value="P:polyprenol biosynthetic process"/>
    <property type="evidence" value="ECO:0007669"/>
    <property type="project" value="TreeGrafter"/>
</dbReference>
<dbReference type="EC" id="2.5.1.-" evidence="4"/>
<dbReference type="InterPro" id="IPR036424">
    <property type="entry name" value="UPP_synth-like_sf"/>
</dbReference>
<dbReference type="PANTHER" id="PTHR10291:SF43">
    <property type="entry name" value="DEHYDRODOLICHYL DIPHOSPHATE SYNTHASE COMPLEX SUBUNIT DHDDS"/>
    <property type="match status" value="1"/>
</dbReference>
<accession>A0A9P3GQZ9</accession>
<dbReference type="HAMAP" id="MF_01139">
    <property type="entry name" value="ISPT"/>
    <property type="match status" value="1"/>
</dbReference>
<dbReference type="PROSITE" id="PS01066">
    <property type="entry name" value="UPP_SYNTHASE"/>
    <property type="match status" value="1"/>
</dbReference>
<protein>
    <recommendedName>
        <fullName evidence="4">Alkyl transferase</fullName>
        <ecNumber evidence="4">2.5.1.-</ecNumber>
    </recommendedName>
</protein>
<evidence type="ECO:0000256" key="1">
    <source>
        <dbReference type="ARBA" id="ARBA00005432"/>
    </source>
</evidence>
<reference evidence="5 6" key="1">
    <citation type="submission" date="2021-08" db="EMBL/GenBank/DDBJ databases">
        <title>Draft Genome Sequence of Phanerochaete sordida strain YK-624.</title>
        <authorList>
            <person name="Mori T."/>
            <person name="Dohra H."/>
            <person name="Suzuki T."/>
            <person name="Kawagishi H."/>
            <person name="Hirai H."/>
        </authorList>
    </citation>
    <scope>NUCLEOTIDE SEQUENCE [LARGE SCALE GENOMIC DNA]</scope>
    <source>
        <strain evidence="5 6">YK-624</strain>
    </source>
</reference>
<gene>
    <name evidence="5" type="ORF">PsYK624_161820</name>
</gene>
<dbReference type="Pfam" id="PF01255">
    <property type="entry name" value="Prenyltransf"/>
    <property type="match status" value="1"/>
</dbReference>
<keyword evidence="2 4" id="KW-0808">Transferase</keyword>
<dbReference type="FunFam" id="3.40.1180.10:FF:000005">
    <property type="entry name" value="Alkyl transferase"/>
    <property type="match status" value="1"/>
</dbReference>
<dbReference type="GO" id="GO:1904423">
    <property type="term" value="C:dehydrodolichyl diphosphate synthase complex"/>
    <property type="evidence" value="ECO:0007669"/>
    <property type="project" value="TreeGrafter"/>
</dbReference>
<evidence type="ECO:0000256" key="2">
    <source>
        <dbReference type="ARBA" id="ARBA00022679"/>
    </source>
</evidence>
<name>A0A9P3GQZ9_9APHY</name>
<dbReference type="SUPFAM" id="SSF64005">
    <property type="entry name" value="Undecaprenyl diphosphate synthase"/>
    <property type="match status" value="1"/>
</dbReference>
<dbReference type="NCBIfam" id="TIGR00055">
    <property type="entry name" value="uppS"/>
    <property type="match status" value="1"/>
</dbReference>
<comment type="caution">
    <text evidence="5">The sequence shown here is derived from an EMBL/GenBank/DDBJ whole genome shotgun (WGS) entry which is preliminary data.</text>
</comment>
<keyword evidence="3" id="KW-0460">Magnesium</keyword>
<evidence type="ECO:0000313" key="6">
    <source>
        <dbReference type="Proteomes" id="UP000703269"/>
    </source>
</evidence>
<dbReference type="GO" id="GO:0005783">
    <property type="term" value="C:endoplasmic reticulum"/>
    <property type="evidence" value="ECO:0007669"/>
    <property type="project" value="TreeGrafter"/>
</dbReference>
<dbReference type="InterPro" id="IPR018520">
    <property type="entry name" value="UPP_synth-like_CS"/>
</dbReference>
<dbReference type="PANTHER" id="PTHR10291">
    <property type="entry name" value="DEHYDRODOLICHYL DIPHOSPHATE SYNTHASE FAMILY MEMBER"/>
    <property type="match status" value="1"/>
</dbReference>
<evidence type="ECO:0000256" key="4">
    <source>
        <dbReference type="RuleBase" id="RU363018"/>
    </source>
</evidence>
<dbReference type="InterPro" id="IPR001441">
    <property type="entry name" value="UPP_synth-like"/>
</dbReference>
<dbReference type="EMBL" id="BPQB01000125">
    <property type="protein sequence ID" value="GJE99907.1"/>
    <property type="molecule type" value="Genomic_DNA"/>
</dbReference>
<dbReference type="GO" id="GO:0005811">
    <property type="term" value="C:lipid droplet"/>
    <property type="evidence" value="ECO:0007669"/>
    <property type="project" value="TreeGrafter"/>
</dbReference>
<dbReference type="GO" id="GO:0016020">
    <property type="term" value="C:membrane"/>
    <property type="evidence" value="ECO:0007669"/>
    <property type="project" value="TreeGrafter"/>
</dbReference>
<organism evidence="5 6">
    <name type="scientific">Phanerochaete sordida</name>
    <dbReference type="NCBI Taxonomy" id="48140"/>
    <lineage>
        <taxon>Eukaryota</taxon>
        <taxon>Fungi</taxon>
        <taxon>Dikarya</taxon>
        <taxon>Basidiomycota</taxon>
        <taxon>Agaricomycotina</taxon>
        <taxon>Agaricomycetes</taxon>
        <taxon>Polyporales</taxon>
        <taxon>Phanerochaetaceae</taxon>
        <taxon>Phanerochaete</taxon>
    </lineage>
</organism>
<dbReference type="GO" id="GO:0045547">
    <property type="term" value="F:ditrans,polycis-polyprenyl diphosphate synthase [(2E,6E)-farnesyl diphosphate specific] activity"/>
    <property type="evidence" value="ECO:0007669"/>
    <property type="project" value="TreeGrafter"/>
</dbReference>
<keyword evidence="6" id="KW-1185">Reference proteome</keyword>
<dbReference type="CDD" id="cd00475">
    <property type="entry name" value="Cis_IPPS"/>
    <property type="match status" value="1"/>
</dbReference>
<evidence type="ECO:0000313" key="5">
    <source>
        <dbReference type="EMBL" id="GJE99907.1"/>
    </source>
</evidence>
<dbReference type="AlphaFoldDB" id="A0A9P3GQZ9"/>
<dbReference type="OrthoDB" id="4173905at2759"/>
<evidence type="ECO:0000256" key="3">
    <source>
        <dbReference type="ARBA" id="ARBA00022842"/>
    </source>
</evidence>
<comment type="similarity">
    <text evidence="1 4">Belongs to the UPP synthase family.</text>
</comment>
<dbReference type="Gene3D" id="3.40.1180.10">
    <property type="entry name" value="Decaprenyl diphosphate synthase-like"/>
    <property type="match status" value="1"/>
</dbReference>